<protein>
    <recommendedName>
        <fullName evidence="3 13">Diphosphomevalonate decarboxylase</fullName>
        <ecNumber evidence="3 13">4.1.1.33</ecNumber>
    </recommendedName>
</protein>
<feature type="domain" description="Mvd1 C-terminal" evidence="16">
    <location>
        <begin position="204"/>
        <end position="405"/>
    </location>
</feature>
<evidence type="ECO:0000256" key="7">
    <source>
        <dbReference type="ARBA" id="ARBA00022955"/>
    </source>
</evidence>
<evidence type="ECO:0000256" key="9">
    <source>
        <dbReference type="ARBA" id="ARBA00023098"/>
    </source>
</evidence>
<evidence type="ECO:0000256" key="3">
    <source>
        <dbReference type="ARBA" id="ARBA00012296"/>
    </source>
</evidence>
<organism evidence="18 19">
    <name type="scientific">Boothiomyces macroporosus</name>
    <dbReference type="NCBI Taxonomy" id="261099"/>
    <lineage>
        <taxon>Eukaryota</taxon>
        <taxon>Fungi</taxon>
        <taxon>Fungi incertae sedis</taxon>
        <taxon>Chytridiomycota</taxon>
        <taxon>Chytridiomycota incertae sedis</taxon>
        <taxon>Chytridiomycetes</taxon>
        <taxon>Rhizophydiales</taxon>
        <taxon>Terramycetaceae</taxon>
        <taxon>Boothiomyces</taxon>
    </lineage>
</organism>
<keyword evidence="19" id="KW-1185">Reference proteome</keyword>
<keyword evidence="6 13" id="KW-0067">ATP-binding</keyword>
<keyword evidence="12 13" id="KW-0456">Lyase</keyword>
<comment type="catalytic activity">
    <reaction evidence="13 14">
        <text>(R)-5-diphosphomevalonate + ATP = isopentenyl diphosphate + ADP + phosphate + CO2</text>
        <dbReference type="Rhea" id="RHEA:23732"/>
        <dbReference type="ChEBI" id="CHEBI:16526"/>
        <dbReference type="ChEBI" id="CHEBI:30616"/>
        <dbReference type="ChEBI" id="CHEBI:43474"/>
        <dbReference type="ChEBI" id="CHEBI:57557"/>
        <dbReference type="ChEBI" id="CHEBI:128769"/>
        <dbReference type="ChEBI" id="CHEBI:456216"/>
        <dbReference type="EC" id="4.1.1.33"/>
    </reaction>
</comment>
<evidence type="ECO:0000256" key="2">
    <source>
        <dbReference type="ARBA" id="ARBA00008831"/>
    </source>
</evidence>
<evidence type="ECO:0000256" key="6">
    <source>
        <dbReference type="ARBA" id="ARBA00022840"/>
    </source>
</evidence>
<dbReference type="InterPro" id="IPR036554">
    <property type="entry name" value="GHMP_kinase_C_sf"/>
</dbReference>
<dbReference type="InterPro" id="IPR053859">
    <property type="entry name" value="MVD-like_N"/>
</dbReference>
<keyword evidence="8 14" id="KW-0756">Sterol biosynthesis</keyword>
<evidence type="ECO:0000256" key="4">
    <source>
        <dbReference type="ARBA" id="ARBA00022516"/>
    </source>
</evidence>
<evidence type="ECO:0000256" key="15">
    <source>
        <dbReference type="SAM" id="Coils"/>
    </source>
</evidence>
<dbReference type="EMBL" id="JADGKB010000040">
    <property type="protein sequence ID" value="KAJ3257284.1"/>
    <property type="molecule type" value="Genomic_DNA"/>
</dbReference>
<dbReference type="InterPro" id="IPR014721">
    <property type="entry name" value="Ribsml_uS5_D2-typ_fold_subgr"/>
</dbReference>
<dbReference type="FunFam" id="3.30.230.10:FF:000018">
    <property type="entry name" value="Diphosphomevalonate decarboxylase"/>
    <property type="match status" value="1"/>
</dbReference>
<dbReference type="FunFam" id="3.30.70.890:FF:000005">
    <property type="entry name" value="Diphosphomevalonate decarboxylase"/>
    <property type="match status" value="1"/>
</dbReference>
<keyword evidence="11 14" id="KW-0753">Steroid metabolism</keyword>
<keyword evidence="4 14" id="KW-0444">Lipid biosynthesis</keyword>
<dbReference type="AlphaFoldDB" id="A0AAD5UGS8"/>
<evidence type="ECO:0000259" key="17">
    <source>
        <dbReference type="Pfam" id="PF22700"/>
    </source>
</evidence>
<dbReference type="InterPro" id="IPR029765">
    <property type="entry name" value="Mev_diP_decarb"/>
</dbReference>
<evidence type="ECO:0000256" key="8">
    <source>
        <dbReference type="ARBA" id="ARBA00023011"/>
    </source>
</evidence>
<dbReference type="PANTHER" id="PTHR10977:SF3">
    <property type="entry name" value="DIPHOSPHOMEVALONATE DECARBOXYLASE"/>
    <property type="match status" value="1"/>
</dbReference>
<dbReference type="PIRSF" id="PIRSF015950">
    <property type="entry name" value="Mev_P_decrbx"/>
    <property type="match status" value="1"/>
</dbReference>
<dbReference type="EC" id="4.1.1.33" evidence="3 13"/>
<dbReference type="Gene3D" id="3.30.70.890">
    <property type="entry name" value="GHMP kinase, C-terminal domain"/>
    <property type="match status" value="1"/>
</dbReference>
<dbReference type="SUPFAM" id="SSF54211">
    <property type="entry name" value="Ribosomal protein S5 domain 2-like"/>
    <property type="match status" value="1"/>
</dbReference>
<dbReference type="Pfam" id="PF18376">
    <property type="entry name" value="MDD_C"/>
    <property type="match status" value="1"/>
</dbReference>
<dbReference type="GO" id="GO:0019287">
    <property type="term" value="P:isopentenyl diphosphate biosynthetic process, mevalonate pathway"/>
    <property type="evidence" value="ECO:0007669"/>
    <property type="project" value="UniProtKB-UniRule"/>
</dbReference>
<evidence type="ECO:0000256" key="14">
    <source>
        <dbReference type="RuleBase" id="RU363086"/>
    </source>
</evidence>
<evidence type="ECO:0000256" key="5">
    <source>
        <dbReference type="ARBA" id="ARBA00022741"/>
    </source>
</evidence>
<keyword evidence="15" id="KW-0175">Coiled coil</keyword>
<dbReference type="NCBIfam" id="TIGR01240">
    <property type="entry name" value="mevDPdecarb"/>
    <property type="match status" value="1"/>
</dbReference>
<sequence>MTSPNKKQRITKSKEVTCSAPVNIAVIKYWGKRNTALLLPTNSSLSLTLNQDDLRSTTTIRASPDFVSDRIWLNGKEENINAKRLSNVLSKAKELRKEMEEKDADLEKLSEWGIYIASYNNFPTAAGLASSASGFACLTFALSQIYDLSINLSQVSMLARLGSGSACRSLFGGFVKWEMGTKDDGSDSLAIQVASETDWPGMEALILVVSDARKDTGSTEGMQLTVETSELLKHRIEKVVPQRMLDMEKAIAEKDFDSFAEITMADSNQFHAVCLDSYPPIFYLNDISKAVIKVITALNARSIHTDPSGKKKGYKVAYTFDAGPNAVLYMQREHLSEVLGVIDYLFPRKSTQKVGEYYGKAKEVLENVDKTNVAKVCDGLGLKQWPKGSLTRIISTSVGDGPRVLSKEYDSEASLLTIDDVAKQI</sequence>
<evidence type="ECO:0000256" key="10">
    <source>
        <dbReference type="ARBA" id="ARBA00023166"/>
    </source>
</evidence>
<dbReference type="InterPro" id="IPR041431">
    <property type="entry name" value="Mvd1_C"/>
</dbReference>
<keyword evidence="10 14" id="KW-1207">Sterol metabolism</keyword>
<evidence type="ECO:0000256" key="12">
    <source>
        <dbReference type="ARBA" id="ARBA00023239"/>
    </source>
</evidence>
<dbReference type="Pfam" id="PF22700">
    <property type="entry name" value="MVD-like_N"/>
    <property type="match status" value="1"/>
</dbReference>
<dbReference type="InterPro" id="IPR020568">
    <property type="entry name" value="Ribosomal_Su5_D2-typ_SF"/>
</dbReference>
<dbReference type="GO" id="GO:0005524">
    <property type="term" value="F:ATP binding"/>
    <property type="evidence" value="ECO:0007669"/>
    <property type="project" value="UniProtKB-UniRule"/>
</dbReference>
<dbReference type="Proteomes" id="UP001210925">
    <property type="component" value="Unassembled WGS sequence"/>
</dbReference>
<keyword evidence="9 13" id="KW-0443">Lipid metabolism</keyword>
<name>A0AAD5UGS8_9FUNG</name>
<dbReference type="PANTHER" id="PTHR10977">
    <property type="entry name" value="DIPHOSPHOMEVALONATE DECARBOXYLASE"/>
    <property type="match status" value="1"/>
</dbReference>
<keyword evidence="5 13" id="KW-0547">Nucleotide-binding</keyword>
<dbReference type="Gene3D" id="3.30.230.10">
    <property type="match status" value="1"/>
</dbReference>
<evidence type="ECO:0000313" key="18">
    <source>
        <dbReference type="EMBL" id="KAJ3257284.1"/>
    </source>
</evidence>
<dbReference type="GO" id="GO:0004163">
    <property type="term" value="F:diphosphomevalonate decarboxylase activity"/>
    <property type="evidence" value="ECO:0007669"/>
    <property type="project" value="UniProtKB-UniRule"/>
</dbReference>
<evidence type="ECO:0000256" key="11">
    <source>
        <dbReference type="ARBA" id="ARBA00023221"/>
    </source>
</evidence>
<comment type="pathway">
    <text evidence="1 14">Isoprenoid biosynthesis; isopentenyl diphosphate biosynthesis via mevalonate pathway; isopentenyl diphosphate from (R)-mevalonate: step 3/3.</text>
</comment>
<evidence type="ECO:0000256" key="1">
    <source>
        <dbReference type="ARBA" id="ARBA00005055"/>
    </source>
</evidence>
<comment type="caution">
    <text evidence="18">The sequence shown here is derived from an EMBL/GenBank/DDBJ whole genome shotgun (WGS) entry which is preliminary data.</text>
</comment>
<feature type="coiled-coil region" evidence="15">
    <location>
        <begin position="82"/>
        <end position="112"/>
    </location>
</feature>
<evidence type="ECO:0000313" key="19">
    <source>
        <dbReference type="Proteomes" id="UP001210925"/>
    </source>
</evidence>
<dbReference type="SUPFAM" id="SSF55060">
    <property type="entry name" value="GHMP Kinase, C-terminal domain"/>
    <property type="match status" value="1"/>
</dbReference>
<evidence type="ECO:0000259" key="16">
    <source>
        <dbReference type="Pfam" id="PF18376"/>
    </source>
</evidence>
<evidence type="ECO:0000256" key="13">
    <source>
        <dbReference type="PIRNR" id="PIRNR015950"/>
    </source>
</evidence>
<reference evidence="18" key="1">
    <citation type="submission" date="2020-05" db="EMBL/GenBank/DDBJ databases">
        <title>Phylogenomic resolution of chytrid fungi.</title>
        <authorList>
            <person name="Stajich J.E."/>
            <person name="Amses K."/>
            <person name="Simmons R."/>
            <person name="Seto K."/>
            <person name="Myers J."/>
            <person name="Bonds A."/>
            <person name="Quandt C.A."/>
            <person name="Barry K."/>
            <person name="Liu P."/>
            <person name="Grigoriev I."/>
            <person name="Longcore J.E."/>
            <person name="James T.Y."/>
        </authorList>
    </citation>
    <scope>NUCLEOTIDE SEQUENCE</scope>
    <source>
        <strain evidence="18">PLAUS21</strain>
    </source>
</reference>
<comment type="similarity">
    <text evidence="2 13 14">Belongs to the diphosphomevalonate decarboxylase family.</text>
</comment>
<dbReference type="GO" id="GO:0016126">
    <property type="term" value="P:sterol biosynthetic process"/>
    <property type="evidence" value="ECO:0007669"/>
    <property type="project" value="UniProtKB-KW"/>
</dbReference>
<gene>
    <name evidence="18" type="primary">MVD1</name>
    <name evidence="18" type="ORF">HK103_004838</name>
</gene>
<feature type="domain" description="Diphosphomevalonate decarboxylase-like N-terminal" evidence="17">
    <location>
        <begin position="20"/>
        <end position="190"/>
    </location>
</feature>
<proteinExistence type="inferred from homology"/>
<dbReference type="InterPro" id="IPR005935">
    <property type="entry name" value="Mev_decarb"/>
</dbReference>
<dbReference type="GO" id="GO:0005829">
    <property type="term" value="C:cytosol"/>
    <property type="evidence" value="ECO:0007669"/>
    <property type="project" value="InterPro"/>
</dbReference>
<accession>A0AAD5UGS8</accession>
<keyword evidence="7 14" id="KW-0752">Steroid biosynthesis</keyword>